<evidence type="ECO:0000256" key="5">
    <source>
        <dbReference type="HAMAP-Rule" id="MF_00265"/>
    </source>
</evidence>
<comment type="similarity">
    <text evidence="5">Belongs to the PINc/VapC protein family.</text>
</comment>
<dbReference type="EC" id="3.1.-.-" evidence="5"/>
<dbReference type="GO" id="GO:0016787">
    <property type="term" value="F:hydrolase activity"/>
    <property type="evidence" value="ECO:0007669"/>
    <property type="project" value="UniProtKB-KW"/>
</dbReference>
<dbReference type="InterPro" id="IPR029060">
    <property type="entry name" value="PIN-like_dom_sf"/>
</dbReference>
<keyword evidence="4 5" id="KW-0378">Hydrolase</keyword>
<feature type="domain" description="PIN" evidence="6">
    <location>
        <begin position="3"/>
        <end position="128"/>
    </location>
</feature>
<keyword evidence="5" id="KW-0460">Magnesium</keyword>
<feature type="binding site" evidence="5">
    <location>
        <position position="104"/>
    </location>
    <ligand>
        <name>Mg(2+)</name>
        <dbReference type="ChEBI" id="CHEBI:18420"/>
    </ligand>
</feature>
<gene>
    <name evidence="5" type="primary">vapC</name>
    <name evidence="7" type="ORF">AVDCRST_MAG91-3850</name>
</gene>
<keyword evidence="5" id="KW-0800">Toxin</keyword>
<evidence type="ECO:0000259" key="6">
    <source>
        <dbReference type="Pfam" id="PF01850"/>
    </source>
</evidence>
<dbReference type="Pfam" id="PF01850">
    <property type="entry name" value="PIN"/>
    <property type="match status" value="1"/>
</dbReference>
<keyword evidence="2 5" id="KW-0540">Nuclease</keyword>
<comment type="function">
    <text evidence="5">Toxic component of a toxin-antitoxin (TA) system. An RNase.</text>
</comment>
<dbReference type="SUPFAM" id="SSF88723">
    <property type="entry name" value="PIN domain-like"/>
    <property type="match status" value="1"/>
</dbReference>
<name>A0A6J4U8B6_9SPHN</name>
<protein>
    <recommendedName>
        <fullName evidence="5">Ribonuclease VapC</fullName>
        <shortName evidence="5">RNase VapC</shortName>
        <ecNumber evidence="5">3.1.-.-</ecNumber>
    </recommendedName>
    <alternativeName>
        <fullName evidence="5">Toxin VapC</fullName>
    </alternativeName>
</protein>
<dbReference type="GO" id="GO:0090729">
    <property type="term" value="F:toxin activity"/>
    <property type="evidence" value="ECO:0007669"/>
    <property type="project" value="UniProtKB-KW"/>
</dbReference>
<sequence length="139" mass="15104">MLYLDTALIVAALTIEEATTRAQVLLADYAGEVLVVSAWVSTEVAAALAVKVRNGSLTLELRDEAERSYRKLGRSVGELRIEAEHYSRAAELARDHRTGLRSGDALHLAIALSSDAVLCTLDKRFAQACDFLGVPHQLL</sequence>
<evidence type="ECO:0000256" key="3">
    <source>
        <dbReference type="ARBA" id="ARBA00022723"/>
    </source>
</evidence>
<comment type="cofactor">
    <cofactor evidence="5">
        <name>Mg(2+)</name>
        <dbReference type="ChEBI" id="CHEBI:18420"/>
    </cofactor>
</comment>
<organism evidence="7">
    <name type="scientific">uncultured Sphingomonadaceae bacterium</name>
    <dbReference type="NCBI Taxonomy" id="169976"/>
    <lineage>
        <taxon>Bacteria</taxon>
        <taxon>Pseudomonadati</taxon>
        <taxon>Pseudomonadota</taxon>
        <taxon>Alphaproteobacteria</taxon>
        <taxon>Sphingomonadales</taxon>
        <taxon>Sphingomonadaceae</taxon>
        <taxon>environmental samples</taxon>
    </lineage>
</organism>
<dbReference type="AlphaFoldDB" id="A0A6J4U8B6"/>
<evidence type="ECO:0000256" key="4">
    <source>
        <dbReference type="ARBA" id="ARBA00022801"/>
    </source>
</evidence>
<dbReference type="Gene3D" id="3.40.50.1010">
    <property type="entry name" value="5'-nuclease"/>
    <property type="match status" value="1"/>
</dbReference>
<evidence type="ECO:0000256" key="2">
    <source>
        <dbReference type="ARBA" id="ARBA00022722"/>
    </source>
</evidence>
<dbReference type="HAMAP" id="MF_00265">
    <property type="entry name" value="VapC_Nob1"/>
    <property type="match status" value="1"/>
</dbReference>
<feature type="binding site" evidence="5">
    <location>
        <position position="5"/>
    </location>
    <ligand>
        <name>Mg(2+)</name>
        <dbReference type="ChEBI" id="CHEBI:18420"/>
    </ligand>
</feature>
<dbReference type="GO" id="GO:0000287">
    <property type="term" value="F:magnesium ion binding"/>
    <property type="evidence" value="ECO:0007669"/>
    <property type="project" value="UniProtKB-UniRule"/>
</dbReference>
<evidence type="ECO:0000256" key="1">
    <source>
        <dbReference type="ARBA" id="ARBA00022649"/>
    </source>
</evidence>
<dbReference type="CDD" id="cd09874">
    <property type="entry name" value="PIN_MT3492-like"/>
    <property type="match status" value="1"/>
</dbReference>
<evidence type="ECO:0000313" key="7">
    <source>
        <dbReference type="EMBL" id="CAA9540904.1"/>
    </source>
</evidence>
<keyword evidence="1 5" id="KW-1277">Toxin-antitoxin system</keyword>
<keyword evidence="3 5" id="KW-0479">Metal-binding</keyword>
<dbReference type="GO" id="GO:0004540">
    <property type="term" value="F:RNA nuclease activity"/>
    <property type="evidence" value="ECO:0007669"/>
    <property type="project" value="InterPro"/>
</dbReference>
<dbReference type="InterPro" id="IPR002716">
    <property type="entry name" value="PIN_dom"/>
</dbReference>
<dbReference type="EMBL" id="CADCVX010000678">
    <property type="protein sequence ID" value="CAA9540904.1"/>
    <property type="molecule type" value="Genomic_DNA"/>
</dbReference>
<reference evidence="7" key="1">
    <citation type="submission" date="2020-02" db="EMBL/GenBank/DDBJ databases">
        <authorList>
            <person name="Meier V. D."/>
        </authorList>
    </citation>
    <scope>NUCLEOTIDE SEQUENCE</scope>
    <source>
        <strain evidence="7">AVDCRST_MAG91</strain>
    </source>
</reference>
<accession>A0A6J4U8B6</accession>
<dbReference type="InterPro" id="IPR022907">
    <property type="entry name" value="VapC_family"/>
</dbReference>
<proteinExistence type="inferred from homology"/>